<feature type="compositionally biased region" description="Low complexity" evidence="5">
    <location>
        <begin position="308"/>
        <end position="326"/>
    </location>
</feature>
<dbReference type="Pfam" id="PF02181">
    <property type="entry name" value="FH2"/>
    <property type="match status" value="1"/>
</dbReference>
<feature type="region of interest" description="Disordered" evidence="5">
    <location>
        <begin position="283"/>
        <end position="408"/>
    </location>
</feature>
<dbReference type="Proteomes" id="UP001179952">
    <property type="component" value="Unassembled WGS sequence"/>
</dbReference>
<accession>A0AAV9AII7</accession>
<dbReference type="InterPro" id="IPR042201">
    <property type="entry name" value="FH2_Formin_sf"/>
</dbReference>
<evidence type="ECO:0000256" key="3">
    <source>
        <dbReference type="ARBA" id="ARBA00025793"/>
    </source>
</evidence>
<feature type="signal peptide" evidence="7">
    <location>
        <begin position="1"/>
        <end position="26"/>
    </location>
</feature>
<feature type="domain" description="FH2" evidence="8">
    <location>
        <begin position="397"/>
        <end position="811"/>
    </location>
</feature>
<keyword evidence="10" id="KW-1185">Reference proteome</keyword>
<comment type="subcellular location">
    <subcellularLocation>
        <location evidence="1">Membrane</location>
        <topology evidence="1">Single-pass membrane protein</topology>
    </subcellularLocation>
</comment>
<evidence type="ECO:0000256" key="4">
    <source>
        <dbReference type="RuleBase" id="RU361260"/>
    </source>
</evidence>
<dbReference type="PROSITE" id="PS51444">
    <property type="entry name" value="FH2"/>
    <property type="match status" value="1"/>
</dbReference>
<dbReference type="GO" id="GO:0051015">
    <property type="term" value="F:actin filament binding"/>
    <property type="evidence" value="ECO:0007669"/>
    <property type="project" value="InterPro"/>
</dbReference>
<dbReference type="AlphaFoldDB" id="A0AAV9AII7"/>
<dbReference type="SMART" id="SM00498">
    <property type="entry name" value="FH2"/>
    <property type="match status" value="1"/>
</dbReference>
<evidence type="ECO:0000256" key="2">
    <source>
        <dbReference type="ARBA" id="ARBA00022729"/>
    </source>
</evidence>
<sequence>MGFAPKPPHFLLLSLLFVLAFIFTSSVTTLSAFEEPKVRHIGEVSGEEDIKLGVLESFRALLGISSNGGRQTHNKHPRKHRLSLSPAPAPAVAPAPVPSPRRPFPKAALPRAGRIHPESGFEEPPKAGKRDMVGRFLVVSIVSAGASFVILALAVVLACCRFKKLRRKRAAAAMTGSVGLSRSKFPSGSSSSLSKVSFDGGHDFTFLDSLDPPPPPKASHGDVSNTTSNSVVGEGDNTSGDGSGGSAYETIAVESDSDDESFHSVCAPSDSSSCGLSVASSATNASTRSRSKGNANASPPPTVPSHEPTLSSPLSMTSTSSSSSPSDSPPVPTPLVSHPLEVKPSLNSNSGQPSIPAPPPLPLKPAINGNSSIPRPPPPPIPQPPLPPPQPQQATAFAKDRTPLPKLKPLHWDKVRAPPDRSMVWDKLRSSSFELDEEMIESLFGYNLQSSGKNEEAKNKASSPSKHVLDHKRLQNVTILFKALNANAEQICMALIQGDGLSAQQLEVLVKMVLTKEEEEKLSNFKGDVRELGDAERLIKAMLIVPFAFARVNAMLYKDTFEDEVLHLRKSFEMLEDACKELRSSRLFLRLLEAVLKTGNRMNVGTIRGGARAFKLDALLKLADVKGTDGKTTLLHFVVQEMIRSEGQSTSEAQPKPNKSGGDQEKEEHYSGVGLDLVSGLSSELCNVKKTASIDLDVLASSVSNLYDGLAKHKVLVEKDLDGKESFVDSMKRFLGRAEMEIEELKGEEEEVLVHVREITEYFHGDLGKDEANPLRIFVIVRDFLGMLDGVCREVRNSKGHQSFSPGVSFR</sequence>
<feature type="transmembrane region" description="Helical" evidence="6">
    <location>
        <begin position="136"/>
        <end position="160"/>
    </location>
</feature>
<feature type="compositionally biased region" description="Pro residues" evidence="5">
    <location>
        <begin position="374"/>
        <end position="391"/>
    </location>
</feature>
<feature type="compositionally biased region" description="Pro residues" evidence="5">
    <location>
        <begin position="87"/>
        <end position="102"/>
    </location>
</feature>
<dbReference type="InterPro" id="IPR027643">
    <property type="entry name" value="Formin-like_plant"/>
</dbReference>
<feature type="compositionally biased region" description="Basic residues" evidence="5">
    <location>
        <begin position="72"/>
        <end position="82"/>
    </location>
</feature>
<gene>
    <name evidence="9" type="ORF">QJS04_geneDACA011903</name>
</gene>
<evidence type="ECO:0000313" key="10">
    <source>
        <dbReference type="Proteomes" id="UP001179952"/>
    </source>
</evidence>
<feature type="region of interest" description="Disordered" evidence="5">
    <location>
        <begin position="205"/>
        <end position="248"/>
    </location>
</feature>
<dbReference type="InterPro" id="IPR015425">
    <property type="entry name" value="FH2_Formin"/>
</dbReference>
<organism evidence="9 10">
    <name type="scientific">Acorus gramineus</name>
    <name type="common">Dwarf sweet flag</name>
    <dbReference type="NCBI Taxonomy" id="55184"/>
    <lineage>
        <taxon>Eukaryota</taxon>
        <taxon>Viridiplantae</taxon>
        <taxon>Streptophyta</taxon>
        <taxon>Embryophyta</taxon>
        <taxon>Tracheophyta</taxon>
        <taxon>Spermatophyta</taxon>
        <taxon>Magnoliopsida</taxon>
        <taxon>Liliopsida</taxon>
        <taxon>Acoraceae</taxon>
        <taxon>Acorus</taxon>
    </lineage>
</organism>
<proteinExistence type="inferred from homology"/>
<name>A0AAV9AII7_ACOGR</name>
<dbReference type="SUPFAM" id="SSF101447">
    <property type="entry name" value="Formin homology 2 domain (FH2 domain)"/>
    <property type="match status" value="1"/>
</dbReference>
<reference evidence="9" key="2">
    <citation type="submission" date="2023-06" db="EMBL/GenBank/DDBJ databases">
        <authorList>
            <person name="Ma L."/>
            <person name="Liu K.-W."/>
            <person name="Li Z."/>
            <person name="Hsiao Y.-Y."/>
            <person name="Qi Y."/>
            <person name="Fu T."/>
            <person name="Tang G."/>
            <person name="Zhang D."/>
            <person name="Sun W.-H."/>
            <person name="Liu D.-K."/>
            <person name="Li Y."/>
            <person name="Chen G.-Z."/>
            <person name="Liu X.-D."/>
            <person name="Liao X.-Y."/>
            <person name="Jiang Y.-T."/>
            <person name="Yu X."/>
            <person name="Hao Y."/>
            <person name="Huang J."/>
            <person name="Zhao X.-W."/>
            <person name="Ke S."/>
            <person name="Chen Y.-Y."/>
            <person name="Wu W.-L."/>
            <person name="Hsu J.-L."/>
            <person name="Lin Y.-F."/>
            <person name="Huang M.-D."/>
            <person name="Li C.-Y."/>
            <person name="Huang L."/>
            <person name="Wang Z.-W."/>
            <person name="Zhao X."/>
            <person name="Zhong W.-Y."/>
            <person name="Peng D.-H."/>
            <person name="Ahmad S."/>
            <person name="Lan S."/>
            <person name="Zhang J.-S."/>
            <person name="Tsai W.-C."/>
            <person name="Van De Peer Y."/>
            <person name="Liu Z.-J."/>
        </authorList>
    </citation>
    <scope>NUCLEOTIDE SEQUENCE</scope>
    <source>
        <strain evidence="9">SCP</strain>
        <tissue evidence="9">Leaves</tissue>
    </source>
</reference>
<evidence type="ECO:0000256" key="7">
    <source>
        <dbReference type="SAM" id="SignalP"/>
    </source>
</evidence>
<evidence type="ECO:0000259" key="8">
    <source>
        <dbReference type="PROSITE" id="PS51444"/>
    </source>
</evidence>
<feature type="compositionally biased region" description="Low complexity" evidence="5">
    <location>
        <begin position="269"/>
        <end position="278"/>
    </location>
</feature>
<evidence type="ECO:0000256" key="6">
    <source>
        <dbReference type="SAM" id="Phobius"/>
    </source>
</evidence>
<evidence type="ECO:0000256" key="1">
    <source>
        <dbReference type="ARBA" id="ARBA00004167"/>
    </source>
</evidence>
<feature type="chain" id="PRO_5043989927" description="Formin-like protein" evidence="7">
    <location>
        <begin position="27"/>
        <end position="811"/>
    </location>
</feature>
<evidence type="ECO:0000313" key="9">
    <source>
        <dbReference type="EMBL" id="KAK1263797.1"/>
    </source>
</evidence>
<dbReference type="GO" id="GO:0016020">
    <property type="term" value="C:membrane"/>
    <property type="evidence" value="ECO:0007669"/>
    <property type="project" value="UniProtKB-SubCell"/>
</dbReference>
<feature type="region of interest" description="Disordered" evidence="5">
    <location>
        <begin position="259"/>
        <end position="278"/>
    </location>
</feature>
<keyword evidence="6" id="KW-0472">Membrane</keyword>
<protein>
    <recommendedName>
        <fullName evidence="4">Formin-like protein</fullName>
    </recommendedName>
</protein>
<dbReference type="Gene3D" id="1.20.58.2220">
    <property type="entry name" value="Formin, FH2 domain"/>
    <property type="match status" value="1"/>
</dbReference>
<evidence type="ECO:0000256" key="5">
    <source>
        <dbReference type="SAM" id="MobiDB-lite"/>
    </source>
</evidence>
<reference evidence="9" key="1">
    <citation type="journal article" date="2023" name="Nat. Commun.">
        <title>Diploid and tetraploid genomes of Acorus and the evolution of monocots.</title>
        <authorList>
            <person name="Ma L."/>
            <person name="Liu K.W."/>
            <person name="Li Z."/>
            <person name="Hsiao Y.Y."/>
            <person name="Qi Y."/>
            <person name="Fu T."/>
            <person name="Tang G.D."/>
            <person name="Zhang D."/>
            <person name="Sun W.H."/>
            <person name="Liu D.K."/>
            <person name="Li Y."/>
            <person name="Chen G.Z."/>
            <person name="Liu X.D."/>
            <person name="Liao X.Y."/>
            <person name="Jiang Y.T."/>
            <person name="Yu X."/>
            <person name="Hao Y."/>
            <person name="Huang J."/>
            <person name="Zhao X.W."/>
            <person name="Ke S."/>
            <person name="Chen Y.Y."/>
            <person name="Wu W.L."/>
            <person name="Hsu J.L."/>
            <person name="Lin Y.F."/>
            <person name="Huang M.D."/>
            <person name="Li C.Y."/>
            <person name="Huang L."/>
            <person name="Wang Z.W."/>
            <person name="Zhao X."/>
            <person name="Zhong W.Y."/>
            <person name="Peng D.H."/>
            <person name="Ahmad S."/>
            <person name="Lan S."/>
            <person name="Zhang J.S."/>
            <person name="Tsai W.C."/>
            <person name="Van de Peer Y."/>
            <person name="Liu Z.J."/>
        </authorList>
    </citation>
    <scope>NUCLEOTIDE SEQUENCE</scope>
    <source>
        <strain evidence="9">SCP</strain>
    </source>
</reference>
<feature type="region of interest" description="Disordered" evidence="5">
    <location>
        <begin position="66"/>
        <end position="106"/>
    </location>
</feature>
<keyword evidence="6" id="KW-0812">Transmembrane</keyword>
<keyword evidence="6" id="KW-1133">Transmembrane helix</keyword>
<keyword evidence="2 7" id="KW-0732">Signal</keyword>
<feature type="region of interest" description="Disordered" evidence="5">
    <location>
        <begin position="646"/>
        <end position="668"/>
    </location>
</feature>
<dbReference type="PANTHER" id="PTHR23213">
    <property type="entry name" value="FORMIN-RELATED"/>
    <property type="match status" value="1"/>
</dbReference>
<dbReference type="PANTHER" id="PTHR23213:SF177">
    <property type="entry name" value="FORMIN-LIKE PROTEIN 11"/>
    <property type="match status" value="1"/>
</dbReference>
<comment type="similarity">
    <text evidence="3">Belongs to the formin-like family. Class-I subfamily.</text>
</comment>
<feature type="compositionally biased region" description="Polar residues" evidence="5">
    <location>
        <begin position="222"/>
        <end position="231"/>
    </location>
</feature>
<dbReference type="EMBL" id="JAUJYN010000009">
    <property type="protein sequence ID" value="KAK1263797.1"/>
    <property type="molecule type" value="Genomic_DNA"/>
</dbReference>
<dbReference type="GO" id="GO:0045010">
    <property type="term" value="P:actin nucleation"/>
    <property type="evidence" value="ECO:0007669"/>
    <property type="project" value="InterPro"/>
</dbReference>
<comment type="caution">
    <text evidence="9">The sequence shown here is derived from an EMBL/GenBank/DDBJ whole genome shotgun (WGS) entry which is preliminary data.</text>
</comment>